<evidence type="ECO:0000259" key="2">
    <source>
        <dbReference type="Pfam" id="PF25954"/>
    </source>
</evidence>
<proteinExistence type="inferred from homology"/>
<dbReference type="PANTHER" id="PTHR30469:SF37">
    <property type="entry name" value="RAGD PROTEIN"/>
    <property type="match status" value="1"/>
</dbReference>
<dbReference type="InterPro" id="IPR058792">
    <property type="entry name" value="Beta-barrel_RND_2"/>
</dbReference>
<feature type="domain" description="CusB-like beta-barrel" evidence="2">
    <location>
        <begin position="231"/>
        <end position="301"/>
    </location>
</feature>
<accession>A0ABZ3DAT1</accession>
<dbReference type="Gene3D" id="1.10.287.470">
    <property type="entry name" value="Helix hairpin bin"/>
    <property type="match status" value="1"/>
</dbReference>
<dbReference type="NCBIfam" id="TIGR01730">
    <property type="entry name" value="RND_mfp"/>
    <property type="match status" value="1"/>
</dbReference>
<comment type="similarity">
    <text evidence="1">Belongs to the membrane fusion protein (MFP) (TC 8.A.1) family.</text>
</comment>
<dbReference type="Pfam" id="PF25973">
    <property type="entry name" value="BSH_CzcB"/>
    <property type="match status" value="1"/>
</dbReference>
<dbReference type="EMBL" id="CP152276">
    <property type="protein sequence ID" value="XAE44805.1"/>
    <property type="molecule type" value="Genomic_DNA"/>
</dbReference>
<keyword evidence="6" id="KW-1185">Reference proteome</keyword>
<dbReference type="SUPFAM" id="SSF111369">
    <property type="entry name" value="HlyD-like secretion proteins"/>
    <property type="match status" value="1"/>
</dbReference>
<dbReference type="Pfam" id="PF25967">
    <property type="entry name" value="RND-MFP_C"/>
    <property type="match status" value="1"/>
</dbReference>
<dbReference type="Gene3D" id="2.40.30.170">
    <property type="match status" value="1"/>
</dbReference>
<gene>
    <name evidence="5" type="ORF">AAC691_10470</name>
</gene>
<protein>
    <submittedName>
        <fullName evidence="5">Efflux RND transporter periplasmic adaptor subunit</fullName>
    </submittedName>
</protein>
<dbReference type="Proteomes" id="UP001449795">
    <property type="component" value="Chromosome"/>
</dbReference>
<feature type="domain" description="CzcB-like barrel-sandwich hybrid" evidence="4">
    <location>
        <begin position="82"/>
        <end position="224"/>
    </location>
</feature>
<evidence type="ECO:0000259" key="4">
    <source>
        <dbReference type="Pfam" id="PF25973"/>
    </source>
</evidence>
<dbReference type="InterPro" id="IPR058627">
    <property type="entry name" value="MdtA-like_C"/>
</dbReference>
<evidence type="ECO:0000313" key="5">
    <source>
        <dbReference type="EMBL" id="XAE44805.1"/>
    </source>
</evidence>
<organism evidence="5 6">
    <name type="scientific">Nguyenibacter vanlangensis</name>
    <dbReference type="NCBI Taxonomy" id="1216886"/>
    <lineage>
        <taxon>Bacteria</taxon>
        <taxon>Pseudomonadati</taxon>
        <taxon>Pseudomonadota</taxon>
        <taxon>Alphaproteobacteria</taxon>
        <taxon>Acetobacterales</taxon>
        <taxon>Acetobacteraceae</taxon>
        <taxon>Nguyenibacter</taxon>
    </lineage>
</organism>
<dbReference type="Pfam" id="PF25954">
    <property type="entry name" value="Beta-barrel_RND_2"/>
    <property type="match status" value="1"/>
</dbReference>
<feature type="domain" description="Multidrug resistance protein MdtA-like C-terminal permuted SH3" evidence="3">
    <location>
        <begin position="311"/>
        <end position="364"/>
    </location>
</feature>
<dbReference type="Gene3D" id="2.40.420.20">
    <property type="match status" value="1"/>
</dbReference>
<evidence type="ECO:0000259" key="3">
    <source>
        <dbReference type="Pfam" id="PF25967"/>
    </source>
</evidence>
<dbReference type="InterPro" id="IPR006143">
    <property type="entry name" value="RND_pump_MFP"/>
</dbReference>
<reference evidence="5 6" key="1">
    <citation type="submission" date="2024-04" db="EMBL/GenBank/DDBJ databases">
        <title>Complete genome sequence of Nguyenibacter vanlangesis HBCM-1154, a strain capable of nitrogen fixation, IAA production, and phosphorus solubilization isolated from sugarcane soil.</title>
        <authorList>
            <person name="MY HANH P."/>
        </authorList>
    </citation>
    <scope>NUCLEOTIDE SEQUENCE [LARGE SCALE GENOMIC DNA]</scope>
    <source>
        <strain evidence="5 6">HBCM 1154</strain>
    </source>
</reference>
<name>A0ABZ3DAT1_9PROT</name>
<dbReference type="Gene3D" id="2.40.50.100">
    <property type="match status" value="1"/>
</dbReference>
<dbReference type="PANTHER" id="PTHR30469">
    <property type="entry name" value="MULTIDRUG RESISTANCE PROTEIN MDTA"/>
    <property type="match status" value="1"/>
</dbReference>
<dbReference type="RefSeq" id="WP_342630010.1">
    <property type="nucleotide sequence ID" value="NZ_CP152276.1"/>
</dbReference>
<dbReference type="InterPro" id="IPR058647">
    <property type="entry name" value="BSH_CzcB-like"/>
</dbReference>
<sequence>MTARPAAPRARHARLWLALLLLLAACAALWGIVSRIRAEQALRRATDAAAEPFVAVMRAQAGPGFEAVSLPGTLSAAYDTPIYARTSGYVKRWYTDIGTRVTAGQVLAEIESPEIDQELRQAQADLMTARASDMLAQATARRVRALLPTRSVSAQQNDQAASDAAARAAAVASNQANVRRLEQLVRFEKVLAPYDGIVTARETDNGSLIDAGSGGGPELFRVADISWLRVYVQVPQAYAPAIRPGLAAELRLPEYPGRVFAATLTRTANALQPGPRTLLAQLRADNPRGELLPGGYAQVRLVLPVPDRGVRIPANALLFRAEGLRVATLAPDGRARLHAVTMGRDFGTSVEILTGIAPGDQVVLNPPAALTDGQPVRTGAPQ</sequence>
<dbReference type="PROSITE" id="PS51257">
    <property type="entry name" value="PROKAR_LIPOPROTEIN"/>
    <property type="match status" value="1"/>
</dbReference>
<evidence type="ECO:0000256" key="1">
    <source>
        <dbReference type="ARBA" id="ARBA00009477"/>
    </source>
</evidence>
<evidence type="ECO:0000313" key="6">
    <source>
        <dbReference type="Proteomes" id="UP001449795"/>
    </source>
</evidence>